<dbReference type="EC" id="2.1.1.148" evidence="1"/>
<dbReference type="STRING" id="370438.PTH_2150"/>
<gene>
    <name evidence="2" type="primary">THY1</name>
    <name evidence="2" type="ordered locus">PTH_2150</name>
</gene>
<dbReference type="Gene3D" id="3.30.1360.170">
    <property type="match status" value="1"/>
</dbReference>
<dbReference type="eggNOG" id="COG1351">
    <property type="taxonomic scope" value="Bacteria"/>
</dbReference>
<sequence>MRVTLIDRTPVDVLFKAAAMPYQSRPTEGLVKRVWESGHRSIARHGMASFLVEGVSQSLLKQLSRHPHVNLTVKSARYCSFEDTECVVPPSLKWQDRLEYADDYNTIMIIYEKWNRREGYTEPERREMAKLMLPLGSTTSLVISGNFQALYEFLQLRLCKRAEWEIRKMAGQMAEVLKDQVPVIFENLGCKGDELSYCPETHGACGKHPKKPA</sequence>
<evidence type="ECO:0000256" key="1">
    <source>
        <dbReference type="NCBIfam" id="TIGR02170"/>
    </source>
</evidence>
<dbReference type="PROSITE" id="PS51331">
    <property type="entry name" value="THYX"/>
    <property type="match status" value="1"/>
</dbReference>
<dbReference type="EMBL" id="AP009389">
    <property type="protein sequence ID" value="BAF60331.1"/>
    <property type="molecule type" value="Genomic_DNA"/>
</dbReference>
<accession>A5D0A6</accession>
<organism evidence="2 3">
    <name type="scientific">Pelotomaculum thermopropionicum (strain DSM 13744 / JCM 10971 / SI)</name>
    <dbReference type="NCBI Taxonomy" id="370438"/>
    <lineage>
        <taxon>Bacteria</taxon>
        <taxon>Bacillati</taxon>
        <taxon>Bacillota</taxon>
        <taxon>Clostridia</taxon>
        <taxon>Eubacteriales</taxon>
        <taxon>Desulfotomaculaceae</taxon>
        <taxon>Pelotomaculum</taxon>
    </lineage>
</organism>
<dbReference type="GO" id="GO:0050797">
    <property type="term" value="F:thymidylate synthase (FAD) activity"/>
    <property type="evidence" value="ECO:0007669"/>
    <property type="project" value="UniProtKB-UniRule"/>
</dbReference>
<evidence type="ECO:0000313" key="2">
    <source>
        <dbReference type="EMBL" id="BAF60331.1"/>
    </source>
</evidence>
<dbReference type="InterPro" id="IPR036098">
    <property type="entry name" value="Thymidylate_synthase_ThyX_sf"/>
</dbReference>
<keyword evidence="3" id="KW-1185">Reference proteome</keyword>
<dbReference type="GO" id="GO:0004799">
    <property type="term" value="F:thymidylate synthase activity"/>
    <property type="evidence" value="ECO:0007669"/>
    <property type="project" value="TreeGrafter"/>
</dbReference>
<dbReference type="KEGG" id="pth:PTH_2150"/>
<evidence type="ECO:0000313" key="3">
    <source>
        <dbReference type="Proteomes" id="UP000006556"/>
    </source>
</evidence>
<dbReference type="GO" id="GO:0050660">
    <property type="term" value="F:flavin adenine dinucleotide binding"/>
    <property type="evidence" value="ECO:0007669"/>
    <property type="project" value="UniProtKB-UniRule"/>
</dbReference>
<reference evidence="3" key="1">
    <citation type="journal article" date="2008" name="Genome Res.">
        <title>The genome of Pelotomaculum thermopropionicum reveals niche-associated evolution in anaerobic microbiota.</title>
        <authorList>
            <person name="Kosaka T."/>
            <person name="Kato S."/>
            <person name="Shimoyama T."/>
            <person name="Ishii S."/>
            <person name="Abe T."/>
            <person name="Watanabe K."/>
        </authorList>
    </citation>
    <scope>NUCLEOTIDE SEQUENCE [LARGE SCALE GENOMIC DNA]</scope>
    <source>
        <strain evidence="3">DSM 13744 / JCM 10971 / SI</strain>
    </source>
</reference>
<proteinExistence type="predicted"/>
<dbReference type="InterPro" id="IPR003669">
    <property type="entry name" value="Thymidylate_synthase_ThyX"/>
</dbReference>
<dbReference type="PANTHER" id="PTHR34934">
    <property type="entry name" value="FLAVIN-DEPENDENT THYMIDYLATE SYNTHASE"/>
    <property type="match status" value="1"/>
</dbReference>
<protein>
    <recommendedName>
        <fullName evidence="1">FAD-dependent thymidylate synthase</fullName>
        <ecNumber evidence="1">2.1.1.148</ecNumber>
    </recommendedName>
</protein>
<dbReference type="SUPFAM" id="SSF69796">
    <property type="entry name" value="Thymidylate synthase-complementing protein Thy1"/>
    <property type="match status" value="1"/>
</dbReference>
<dbReference type="Pfam" id="PF02511">
    <property type="entry name" value="Thy1"/>
    <property type="match status" value="1"/>
</dbReference>
<dbReference type="HOGENOM" id="CLU_077585_0_0_9"/>
<dbReference type="PANTHER" id="PTHR34934:SF1">
    <property type="entry name" value="FLAVIN-DEPENDENT THYMIDYLATE SYNTHASE"/>
    <property type="match status" value="1"/>
</dbReference>
<dbReference type="CDD" id="cd20175">
    <property type="entry name" value="ThyX"/>
    <property type="match status" value="1"/>
</dbReference>
<dbReference type="Proteomes" id="UP000006556">
    <property type="component" value="Chromosome"/>
</dbReference>
<dbReference type="NCBIfam" id="TIGR02170">
    <property type="entry name" value="thyX"/>
    <property type="match status" value="1"/>
</dbReference>
<dbReference type="GO" id="GO:0006231">
    <property type="term" value="P:dTMP biosynthetic process"/>
    <property type="evidence" value="ECO:0007669"/>
    <property type="project" value="UniProtKB-UniRule"/>
</dbReference>
<name>A5D0A6_PELTS</name>
<dbReference type="AlphaFoldDB" id="A5D0A6"/>
<dbReference type="GO" id="GO:0070402">
    <property type="term" value="F:NADPH binding"/>
    <property type="evidence" value="ECO:0007669"/>
    <property type="project" value="TreeGrafter"/>
</dbReference>